<dbReference type="SMART" id="SM00387">
    <property type="entry name" value="HATPase_c"/>
    <property type="match status" value="1"/>
</dbReference>
<dbReference type="CDD" id="cd16917">
    <property type="entry name" value="HATPase_UhpB-NarQ-NarX-like"/>
    <property type="match status" value="1"/>
</dbReference>
<reference evidence="6 7" key="1">
    <citation type="submission" date="2018-11" db="EMBL/GenBank/DDBJ databases">
        <title>Genomic Encyclopedia of Type Strains, Phase IV (KMG-IV): sequencing the most valuable type-strain genomes for metagenomic binning, comparative biology and taxonomic classification.</title>
        <authorList>
            <person name="Goeker M."/>
        </authorList>
    </citation>
    <scope>NUCLEOTIDE SEQUENCE [LARGE SCALE GENOMIC DNA]</scope>
    <source>
        <strain evidence="6 7">DSM 101684</strain>
    </source>
</reference>
<evidence type="ECO:0000259" key="5">
    <source>
        <dbReference type="PROSITE" id="PS50109"/>
    </source>
</evidence>
<evidence type="ECO:0000313" key="7">
    <source>
        <dbReference type="Proteomes" id="UP000272193"/>
    </source>
</evidence>
<dbReference type="InterPro" id="IPR036890">
    <property type="entry name" value="HATPase_C_sf"/>
</dbReference>
<dbReference type="OrthoDB" id="8697484at2"/>
<protein>
    <submittedName>
        <fullName evidence="6">Signal transduction histidine kinase</fullName>
    </submittedName>
</protein>
<feature type="transmembrane region" description="Helical" evidence="4">
    <location>
        <begin position="167"/>
        <end position="185"/>
    </location>
</feature>
<keyword evidence="3" id="KW-0902">Two-component regulatory system</keyword>
<dbReference type="Pfam" id="PF07730">
    <property type="entry name" value="HisKA_3"/>
    <property type="match status" value="1"/>
</dbReference>
<evidence type="ECO:0000256" key="3">
    <source>
        <dbReference type="ARBA" id="ARBA00023012"/>
    </source>
</evidence>
<feature type="transmembrane region" description="Helical" evidence="4">
    <location>
        <begin position="78"/>
        <end position="96"/>
    </location>
</feature>
<dbReference type="InterPro" id="IPR005467">
    <property type="entry name" value="His_kinase_dom"/>
</dbReference>
<name>A0A3N4UJI9_9BURK</name>
<keyword evidence="1" id="KW-0808">Transferase</keyword>
<dbReference type="InterPro" id="IPR011712">
    <property type="entry name" value="Sig_transdc_His_kin_sub3_dim/P"/>
</dbReference>
<evidence type="ECO:0000256" key="4">
    <source>
        <dbReference type="SAM" id="Phobius"/>
    </source>
</evidence>
<evidence type="ECO:0000256" key="1">
    <source>
        <dbReference type="ARBA" id="ARBA00022679"/>
    </source>
</evidence>
<dbReference type="InterPro" id="IPR050482">
    <property type="entry name" value="Sensor_HK_TwoCompSys"/>
</dbReference>
<gene>
    <name evidence="6" type="ORF">EDC62_1239</name>
</gene>
<feature type="domain" description="Histidine kinase" evidence="5">
    <location>
        <begin position="255"/>
        <end position="443"/>
    </location>
</feature>
<dbReference type="RefSeq" id="WP_124221660.1">
    <property type="nucleotide sequence ID" value="NZ_RKQL01000002.1"/>
</dbReference>
<keyword evidence="7" id="KW-1185">Reference proteome</keyword>
<feature type="transmembrane region" description="Helical" evidence="4">
    <location>
        <begin position="134"/>
        <end position="155"/>
    </location>
</feature>
<feature type="transmembrane region" description="Helical" evidence="4">
    <location>
        <begin position="191"/>
        <end position="212"/>
    </location>
</feature>
<evidence type="ECO:0000313" key="6">
    <source>
        <dbReference type="EMBL" id="RPE70752.1"/>
    </source>
</evidence>
<feature type="transmembrane region" description="Helical" evidence="4">
    <location>
        <begin position="12"/>
        <end position="33"/>
    </location>
</feature>
<comment type="caution">
    <text evidence="6">The sequence shown here is derived from an EMBL/GenBank/DDBJ whole genome shotgun (WGS) entry which is preliminary data.</text>
</comment>
<dbReference type="AlphaFoldDB" id="A0A3N4UJI9"/>
<dbReference type="GO" id="GO:0000155">
    <property type="term" value="F:phosphorelay sensor kinase activity"/>
    <property type="evidence" value="ECO:0007669"/>
    <property type="project" value="InterPro"/>
</dbReference>
<dbReference type="Proteomes" id="UP000272193">
    <property type="component" value="Unassembled WGS sequence"/>
</dbReference>
<dbReference type="PANTHER" id="PTHR24421:SF58">
    <property type="entry name" value="SIGNAL TRANSDUCTION HISTIDINE-PROTEIN KINASE_PHOSPHATASE UHPB"/>
    <property type="match status" value="1"/>
</dbReference>
<proteinExistence type="predicted"/>
<sequence length="447" mass="47994">MNTAVHILLIRMLMGASIALALGAAAWSAWSLWRGGARAVDRPMLWLCLAWVAFLWLTQPMAAFGLKFDAQALLPARALLYQLVLSGVGALLLAAARPEGGGLLGLWGGAQAVAFGLLLWSAKDGALGSLSEGAWWWAWFVVNATSGGLVVWGLWRAARRADTTRAWLALGAGVLALAIFVEDAFRAPIGLLTPTMVHFAFALYLLLVWIAAKGPLAIGDLPGGRDSVLGWRQVSIGSSGLEPAIEAVLADERQRIARELHDGVGSQLTQLLASLDPNDARQKAMMQGLEEVMLGVKMLVDEIYDQGQSLAQALGNLRYRLEAAFSRNGMDLVWDLQELDALEQMGGREAHEVLRIVQEAICNAMRHAQASTITVRTNLRPESGTLTIDVRDDGRGFKQRRGQPGGRGLLGMRERAAALGGSLQVFSAPGSGTCVRINLPVQVPQIS</sequence>
<feature type="transmembrane region" description="Helical" evidence="4">
    <location>
        <begin position="103"/>
        <end position="122"/>
    </location>
</feature>
<dbReference type="GO" id="GO:0046983">
    <property type="term" value="F:protein dimerization activity"/>
    <property type="evidence" value="ECO:0007669"/>
    <property type="project" value="InterPro"/>
</dbReference>
<dbReference type="GO" id="GO:0016020">
    <property type="term" value="C:membrane"/>
    <property type="evidence" value="ECO:0007669"/>
    <property type="project" value="InterPro"/>
</dbReference>
<dbReference type="Gene3D" id="3.30.565.10">
    <property type="entry name" value="Histidine kinase-like ATPase, C-terminal domain"/>
    <property type="match status" value="1"/>
</dbReference>
<dbReference type="Gene3D" id="1.20.5.1930">
    <property type="match status" value="1"/>
</dbReference>
<organism evidence="6 7">
    <name type="scientific">Tibeticola sediminis</name>
    <dbReference type="NCBI Taxonomy" id="1917811"/>
    <lineage>
        <taxon>Bacteria</taxon>
        <taxon>Pseudomonadati</taxon>
        <taxon>Pseudomonadota</taxon>
        <taxon>Betaproteobacteria</taxon>
        <taxon>Burkholderiales</taxon>
        <taxon>Comamonadaceae</taxon>
        <taxon>Tibeticola</taxon>
    </lineage>
</organism>
<keyword evidence="4" id="KW-0812">Transmembrane</keyword>
<keyword evidence="4" id="KW-0472">Membrane</keyword>
<keyword evidence="4" id="KW-1133">Transmembrane helix</keyword>
<dbReference type="PANTHER" id="PTHR24421">
    <property type="entry name" value="NITRATE/NITRITE SENSOR PROTEIN NARX-RELATED"/>
    <property type="match status" value="1"/>
</dbReference>
<evidence type="ECO:0000256" key="2">
    <source>
        <dbReference type="ARBA" id="ARBA00022777"/>
    </source>
</evidence>
<dbReference type="SUPFAM" id="SSF55874">
    <property type="entry name" value="ATPase domain of HSP90 chaperone/DNA topoisomerase II/histidine kinase"/>
    <property type="match status" value="1"/>
</dbReference>
<accession>A0A3N4UJI9</accession>
<dbReference type="PROSITE" id="PS50109">
    <property type="entry name" value="HIS_KIN"/>
    <property type="match status" value="1"/>
</dbReference>
<dbReference type="InterPro" id="IPR003594">
    <property type="entry name" value="HATPase_dom"/>
</dbReference>
<dbReference type="EMBL" id="RKQL01000002">
    <property type="protein sequence ID" value="RPE70752.1"/>
    <property type="molecule type" value="Genomic_DNA"/>
</dbReference>
<dbReference type="Pfam" id="PF02518">
    <property type="entry name" value="HATPase_c"/>
    <property type="match status" value="1"/>
</dbReference>
<keyword evidence="2 6" id="KW-0418">Kinase</keyword>
<feature type="transmembrane region" description="Helical" evidence="4">
    <location>
        <begin position="45"/>
        <end position="66"/>
    </location>
</feature>